<reference evidence="2" key="1">
    <citation type="submission" date="2020-10" db="EMBL/GenBank/DDBJ databases">
        <authorList>
            <person name="Gilroy R."/>
        </authorList>
    </citation>
    <scope>NUCLEOTIDE SEQUENCE</scope>
    <source>
        <strain evidence="2">C6-149</strain>
    </source>
</reference>
<dbReference type="EMBL" id="JADIMP010000085">
    <property type="protein sequence ID" value="MBO8441795.1"/>
    <property type="molecule type" value="Genomic_DNA"/>
</dbReference>
<keyword evidence="1" id="KW-1133">Transmembrane helix</keyword>
<name>A0A9D9H5G6_9LACO</name>
<evidence type="ECO:0000256" key="1">
    <source>
        <dbReference type="SAM" id="Phobius"/>
    </source>
</evidence>
<keyword evidence="1" id="KW-0812">Transmembrane</keyword>
<dbReference type="AlphaFoldDB" id="A0A9D9H5G6"/>
<organism evidence="2 3">
    <name type="scientific">Candidatus Gallilactobacillus intestinavium</name>
    <dbReference type="NCBI Taxonomy" id="2840838"/>
    <lineage>
        <taxon>Bacteria</taxon>
        <taxon>Bacillati</taxon>
        <taxon>Bacillota</taxon>
        <taxon>Bacilli</taxon>
        <taxon>Lactobacillales</taxon>
        <taxon>Lactobacillaceae</taxon>
        <taxon>Lactobacillaceae incertae sedis</taxon>
        <taxon>Candidatus Gallilactobacillus</taxon>
    </lineage>
</organism>
<dbReference type="InterPro" id="IPR008407">
    <property type="entry name" value="Brnchd-chn_aa_trnsp_AzlD"/>
</dbReference>
<protein>
    <submittedName>
        <fullName evidence="2">AzlD domain-containing protein</fullName>
    </submittedName>
</protein>
<keyword evidence="1" id="KW-0472">Membrane</keyword>
<comment type="caution">
    <text evidence="2">The sequence shown here is derived from an EMBL/GenBank/DDBJ whole genome shotgun (WGS) entry which is preliminary data.</text>
</comment>
<evidence type="ECO:0000313" key="2">
    <source>
        <dbReference type="EMBL" id="MBO8441795.1"/>
    </source>
</evidence>
<reference evidence="2" key="2">
    <citation type="journal article" date="2021" name="PeerJ">
        <title>Extensive microbial diversity within the chicken gut microbiome revealed by metagenomics and culture.</title>
        <authorList>
            <person name="Gilroy R."/>
            <person name="Ravi A."/>
            <person name="Getino M."/>
            <person name="Pursley I."/>
            <person name="Horton D.L."/>
            <person name="Alikhan N.F."/>
            <person name="Baker D."/>
            <person name="Gharbi K."/>
            <person name="Hall N."/>
            <person name="Watson M."/>
            <person name="Adriaenssens E.M."/>
            <person name="Foster-Nyarko E."/>
            <person name="Jarju S."/>
            <person name="Secka A."/>
            <person name="Antonio M."/>
            <person name="Oren A."/>
            <person name="Chaudhuri R.R."/>
            <person name="La Ragione R."/>
            <person name="Hildebrand F."/>
            <person name="Pallen M.J."/>
        </authorList>
    </citation>
    <scope>NUCLEOTIDE SEQUENCE</scope>
    <source>
        <strain evidence="2">C6-149</strain>
    </source>
</reference>
<evidence type="ECO:0000313" key="3">
    <source>
        <dbReference type="Proteomes" id="UP000823614"/>
    </source>
</evidence>
<sequence>MNSILLVVVAGLAAFIPRYFPTVFFSKRKLPEWFDEWMSFVPVSLFTALIAKSIFVTSTYGFIATNVAAIIAAILVIVISYYTHSMAISVVSGLVLMWILKLFL</sequence>
<dbReference type="Proteomes" id="UP000823614">
    <property type="component" value="Unassembled WGS sequence"/>
</dbReference>
<feature type="transmembrane region" description="Helical" evidence="1">
    <location>
        <begin position="62"/>
        <end position="80"/>
    </location>
</feature>
<accession>A0A9D9H5G6</accession>
<feature type="transmembrane region" description="Helical" evidence="1">
    <location>
        <begin position="37"/>
        <end position="55"/>
    </location>
</feature>
<proteinExistence type="predicted"/>
<dbReference type="Pfam" id="PF05437">
    <property type="entry name" value="AzlD"/>
    <property type="match status" value="1"/>
</dbReference>
<gene>
    <name evidence="2" type="ORF">IAA89_05135</name>
</gene>